<evidence type="ECO:0000256" key="7">
    <source>
        <dbReference type="ARBA" id="ARBA00013998"/>
    </source>
</evidence>
<evidence type="ECO:0000259" key="29">
    <source>
        <dbReference type="PROSITE" id="PS51337"/>
    </source>
</evidence>
<evidence type="ECO:0000256" key="12">
    <source>
        <dbReference type="ARBA" id="ARBA00022691"/>
    </source>
</evidence>
<dbReference type="FunFam" id="3.20.20.20:FF:000002">
    <property type="entry name" value="Methionine synthase"/>
    <property type="match status" value="1"/>
</dbReference>
<feature type="binding site" evidence="23">
    <location>
        <position position="955"/>
    </location>
    <ligand>
        <name>S-adenosyl-L-methionine</name>
        <dbReference type="ChEBI" id="CHEBI:59789"/>
    </ligand>
</feature>
<dbReference type="GO" id="GO:0008270">
    <property type="term" value="F:zinc ion binding"/>
    <property type="evidence" value="ECO:0007669"/>
    <property type="project" value="UniProtKB-UniRule"/>
</dbReference>
<dbReference type="InterPro" id="IPR006158">
    <property type="entry name" value="Cobalamin-bd"/>
</dbReference>
<dbReference type="PROSITE" id="PS51332">
    <property type="entry name" value="B12_BINDING"/>
    <property type="match status" value="1"/>
</dbReference>
<comment type="pathway">
    <text evidence="4 21">Amino-acid biosynthesis; L-methionine biosynthesis via de novo pathway; L-methionine from L-homocysteine (MetH route): step 1/1.</text>
</comment>
<dbReference type="Pfam" id="PF00809">
    <property type="entry name" value="Pterin_bind"/>
    <property type="match status" value="1"/>
</dbReference>
<dbReference type="Pfam" id="PF02607">
    <property type="entry name" value="B12-binding_2"/>
    <property type="match status" value="1"/>
</dbReference>
<dbReference type="InterPro" id="IPR036589">
    <property type="entry name" value="HCY_dom_sf"/>
</dbReference>
<evidence type="ECO:0000256" key="1">
    <source>
        <dbReference type="ARBA" id="ARBA00001700"/>
    </source>
</evidence>
<feature type="binding site" evidence="22 24">
    <location>
        <position position="317"/>
    </location>
    <ligand>
        <name>Zn(2+)</name>
        <dbReference type="ChEBI" id="CHEBI:29105"/>
    </ligand>
</feature>
<keyword evidence="10 21" id="KW-0846">Cobalamin</keyword>
<keyword evidence="12 21" id="KW-0949">S-adenosyl-L-methionine</keyword>
<gene>
    <name evidence="30" type="primary">metH</name>
    <name evidence="30" type="ORF">DSM104440_03392</name>
</gene>
<dbReference type="GO" id="GO:0031419">
    <property type="term" value="F:cobalamin binding"/>
    <property type="evidence" value="ECO:0007669"/>
    <property type="project" value="UniProtKB-UniRule"/>
</dbReference>
<dbReference type="GO" id="GO:0050667">
    <property type="term" value="P:homocysteine metabolic process"/>
    <property type="evidence" value="ECO:0007669"/>
    <property type="project" value="TreeGrafter"/>
</dbReference>
<evidence type="ECO:0000256" key="3">
    <source>
        <dbReference type="ARBA" id="ARBA00001956"/>
    </source>
</evidence>
<feature type="binding site" evidence="22 24">
    <location>
        <position position="253"/>
    </location>
    <ligand>
        <name>Zn(2+)</name>
        <dbReference type="ChEBI" id="CHEBI:29105"/>
    </ligand>
</feature>
<dbReference type="GO" id="GO:0046653">
    <property type="term" value="P:tetrahydrofolate metabolic process"/>
    <property type="evidence" value="ECO:0007669"/>
    <property type="project" value="TreeGrafter"/>
</dbReference>
<dbReference type="NCBIfam" id="TIGR02082">
    <property type="entry name" value="metH"/>
    <property type="match status" value="1"/>
</dbReference>
<dbReference type="FunFam" id="3.40.50.280:FF:000001">
    <property type="entry name" value="Methionine synthase"/>
    <property type="match status" value="1"/>
</dbReference>
<evidence type="ECO:0000256" key="23">
    <source>
        <dbReference type="PIRSR" id="PIRSR000381-2"/>
    </source>
</evidence>
<dbReference type="UniPathway" id="UPA00051">
    <property type="reaction ID" value="UER00081"/>
</dbReference>
<comment type="similarity">
    <text evidence="5">Belongs to the vitamin-B12 dependent methionine synthase family.</text>
</comment>
<dbReference type="PANTHER" id="PTHR45833:SF1">
    <property type="entry name" value="METHIONINE SYNTHASE"/>
    <property type="match status" value="1"/>
</dbReference>
<comment type="cofactor">
    <cofactor evidence="2 21 24">
        <name>Zn(2+)</name>
        <dbReference type="ChEBI" id="CHEBI:29105"/>
    </cofactor>
</comment>
<keyword evidence="8 21" id="KW-0489">Methyltransferase</keyword>
<dbReference type="InterPro" id="IPR036724">
    <property type="entry name" value="Cobalamin-bd_sf"/>
</dbReference>
<feature type="binding site" evidence="23">
    <location>
        <position position="816"/>
    </location>
    <ligand>
        <name>methylcob(III)alamin</name>
        <dbReference type="ChEBI" id="CHEBI:28115"/>
    </ligand>
</feature>
<dbReference type="GO" id="GO:0005829">
    <property type="term" value="C:cytosol"/>
    <property type="evidence" value="ECO:0007669"/>
    <property type="project" value="TreeGrafter"/>
</dbReference>
<dbReference type="PANTHER" id="PTHR45833">
    <property type="entry name" value="METHIONINE SYNTHASE"/>
    <property type="match status" value="1"/>
</dbReference>
<sequence>MDPISDRPARLKALADALARRILVLDGAMGTMIQRYKLSEAQYRGARFKDFAHDVRGNNDLLSITRPEVIREIHSQYLEAGADILETNTFNSTSISQADYHLEDVVTDLNLASARLAREVADGFTAKTPDKPRFVAGVLGPMNRTLSLSPDVNDPGFRAVHFDQVKDNYKVATKALVEGGVDIILVETIFDTLNCKAALFAIDEYFEESGMRLPIMISGTITDASGRTLSGQTPEAFWNSVRHAKPLSVGFNCALGAKQLRPHVEELSRIADVMVSAHPNAGLPNAMAEYDEQPNETADFIREWAQAGWLNITGGCCGTTPDHIKAIVEAVAPFAPRVIPTIEPKLRLSGLEPLNVGDDSLFVNVGERTNVTGSKAFARLILSGDYTEALSVARQQVENGAQVIDINMDEAMLDSQAAMTKFVNLVQSEPDIARVPIMMDSSKWSVIEAGLKCAQGKCIVNSISMKEGEAEFLKHAKLARRYGAAVVVMAFDEKGQADTLERKTSICERSYKLLTEKVGFPPEDIIFDANIFAIATGIEEHNRYAIDYLEALSWIHRHLPHARTSGGVSNLSFSFRGNEPVREAMHTAFLYHAAKAGMTMGIVNAGQLGVYAEIPPELLERVEDVLFDRRSDSTERLVEFAERFKGQKKDAVEDLAWRKTPVKERLSHALVKGITEHIVADTEEARQQYERPIQVIEGPLMDGMNVVGDLFGSGKMFLPQVVKSARVMKQAVAHLIPYIEEEKRRLGTADAKAKGKVVMATVKGDVHDIGKNIVGVVLQCNNYEVVDLGVMVPAQKILDTAIETKADMIGLSGLITPSLEEMAHFAKEMERIGLKIPLLIGGATTSRTHTAVKIEPNYSGPTVWVPDASRAVGVASSLMSTEGGRDAYVAQVRTDYVKVREQHANKTGQKSVTIEAARANAVKIDWGTYVPPKPRQQGVMALKNYPIEKLVPFIDWAPFFQSWDLAGKYPDILTDPVVGEAATNVHREGLAMLDRIVKGRWLTASGVFGLWPANSVGDDIEIYTDEKRDHVLMTWHNLRQQNQKPAGNPNQCLADFIAPKDSGVADYLGAFAVTGGLGIETKLKEFEKKNDDYSAIMFKAIADRLAEAFAEHLHFLVRTTFWGYAANEKLSGDELIAEKYAGIRPAPGYPACPDHTEKADLFRLLAADKNAGMTLTESFAMLPTAAVSGFYLSHPESRYFAVGKVEKDQVADYAHRKGMDLAACERWLAPNLNY</sequence>
<keyword evidence="14" id="KW-0677">Repeat</keyword>
<keyword evidence="15 21" id="KW-0862">Zinc</keyword>
<dbReference type="PIRSF" id="PIRSF000381">
    <property type="entry name" value="MetH"/>
    <property type="match status" value="1"/>
</dbReference>
<evidence type="ECO:0000256" key="19">
    <source>
        <dbReference type="ARBA" id="ARBA00031040"/>
    </source>
</evidence>
<dbReference type="FunFam" id="3.20.20.330:FF:000001">
    <property type="entry name" value="Methionine synthase"/>
    <property type="match status" value="1"/>
</dbReference>
<dbReference type="FunFam" id="1.10.1240.10:FF:000001">
    <property type="entry name" value="Methionine synthase"/>
    <property type="match status" value="1"/>
</dbReference>
<dbReference type="InterPro" id="IPR050554">
    <property type="entry name" value="Met_Synthase/Corrinoid"/>
</dbReference>
<evidence type="ECO:0000256" key="5">
    <source>
        <dbReference type="ARBA" id="ARBA00010398"/>
    </source>
</evidence>
<dbReference type="KEGG" id="upl:DSM104440_03392"/>
<evidence type="ECO:0000256" key="9">
    <source>
        <dbReference type="ARBA" id="ARBA00022605"/>
    </source>
</evidence>
<evidence type="ECO:0000256" key="4">
    <source>
        <dbReference type="ARBA" id="ARBA00005178"/>
    </source>
</evidence>
<dbReference type="Gene3D" id="3.20.20.330">
    <property type="entry name" value="Homocysteine-binding-like domain"/>
    <property type="match status" value="1"/>
</dbReference>
<dbReference type="FunCoup" id="A0A6M4HEV0">
    <property type="interactions" value="530"/>
</dbReference>
<comment type="cofactor">
    <cofactor evidence="3 21 22">
        <name>methylcob(III)alamin</name>
        <dbReference type="ChEBI" id="CHEBI:28115"/>
    </cofactor>
</comment>
<keyword evidence="13 21" id="KW-0479">Metal-binding</keyword>
<keyword evidence="9 21" id="KW-0028">Amino-acid biosynthesis</keyword>
<feature type="domain" description="Hcy-binding" evidence="25">
    <location>
        <begin position="11"/>
        <end position="331"/>
    </location>
</feature>
<keyword evidence="31" id="KW-1185">Reference proteome</keyword>
<dbReference type="CDD" id="cd02069">
    <property type="entry name" value="methionine_synthase_B12_BD"/>
    <property type="match status" value="1"/>
</dbReference>
<evidence type="ECO:0000256" key="17">
    <source>
        <dbReference type="ARBA" id="ARBA00023285"/>
    </source>
</evidence>
<evidence type="ECO:0000256" key="22">
    <source>
        <dbReference type="PIRSR" id="PIRSR000381-1"/>
    </source>
</evidence>
<dbReference type="Gene3D" id="1.10.288.10">
    <property type="entry name" value="Cobalamin-dependent Methionine Synthase, domain 2"/>
    <property type="match status" value="1"/>
</dbReference>
<dbReference type="SUPFAM" id="SSF47644">
    <property type="entry name" value="Methionine synthase domain"/>
    <property type="match status" value="1"/>
</dbReference>
<dbReference type="PROSITE" id="PS50970">
    <property type="entry name" value="HCY"/>
    <property type="match status" value="1"/>
</dbReference>
<dbReference type="Pfam" id="PF02965">
    <property type="entry name" value="Met_synt_B12"/>
    <property type="match status" value="1"/>
</dbReference>
<feature type="domain" description="AdoMet activation" evidence="27">
    <location>
        <begin position="905"/>
        <end position="1234"/>
    </location>
</feature>
<keyword evidence="17 21" id="KW-0170">Cobalt</keyword>
<dbReference type="Proteomes" id="UP000503096">
    <property type="component" value="Chromosome"/>
</dbReference>
<evidence type="ECO:0000256" key="8">
    <source>
        <dbReference type="ARBA" id="ARBA00022603"/>
    </source>
</evidence>
<dbReference type="InterPro" id="IPR011005">
    <property type="entry name" value="Dihydropteroate_synth-like_sf"/>
</dbReference>
<dbReference type="Pfam" id="PF02310">
    <property type="entry name" value="B12-binding"/>
    <property type="match status" value="1"/>
</dbReference>
<accession>A0A6M4HEV0</accession>
<feature type="binding site" evidence="23">
    <location>
        <begin position="764"/>
        <end position="768"/>
    </location>
    <ligand>
        <name>methylcob(III)alamin</name>
        <dbReference type="ChEBI" id="CHEBI:28115"/>
    </ligand>
</feature>
<dbReference type="SUPFAM" id="SSF51717">
    <property type="entry name" value="Dihydropteroate synthetase-like"/>
    <property type="match status" value="1"/>
</dbReference>
<dbReference type="GO" id="GO:0032259">
    <property type="term" value="P:methylation"/>
    <property type="evidence" value="ECO:0007669"/>
    <property type="project" value="UniProtKB-KW"/>
</dbReference>
<comment type="catalytic activity">
    <reaction evidence="1 21">
        <text>(6S)-5-methyl-5,6,7,8-tetrahydrofolate + L-homocysteine = (6S)-5,6,7,8-tetrahydrofolate + L-methionine</text>
        <dbReference type="Rhea" id="RHEA:11172"/>
        <dbReference type="ChEBI" id="CHEBI:18608"/>
        <dbReference type="ChEBI" id="CHEBI:57453"/>
        <dbReference type="ChEBI" id="CHEBI:57844"/>
        <dbReference type="ChEBI" id="CHEBI:58199"/>
        <dbReference type="EC" id="2.1.1.13"/>
    </reaction>
</comment>
<feature type="binding site" evidence="23">
    <location>
        <position position="812"/>
    </location>
    <ligand>
        <name>methylcob(III)alamin</name>
        <dbReference type="ChEBI" id="CHEBI:28115"/>
    </ligand>
</feature>
<evidence type="ECO:0000259" key="27">
    <source>
        <dbReference type="PROSITE" id="PS50974"/>
    </source>
</evidence>
<evidence type="ECO:0000259" key="26">
    <source>
        <dbReference type="PROSITE" id="PS50972"/>
    </source>
</evidence>
<evidence type="ECO:0000313" key="31">
    <source>
        <dbReference type="Proteomes" id="UP000503096"/>
    </source>
</evidence>
<dbReference type="PROSITE" id="PS50972">
    <property type="entry name" value="PTERIN_BINDING"/>
    <property type="match status" value="1"/>
</dbReference>
<dbReference type="SUPFAM" id="SSF56507">
    <property type="entry name" value="Methionine synthase activation domain-like"/>
    <property type="match status" value="1"/>
</dbReference>
<dbReference type="PROSITE" id="PS51337">
    <property type="entry name" value="B12_BINDING_NTER"/>
    <property type="match status" value="1"/>
</dbReference>
<dbReference type="InterPro" id="IPR036594">
    <property type="entry name" value="Meth_synthase_dom"/>
</dbReference>
<keyword evidence="16 21" id="KW-0486">Methionine biosynthesis</keyword>
<dbReference type="PROSITE" id="PS50974">
    <property type="entry name" value="ADOMET_ACTIVATION"/>
    <property type="match status" value="1"/>
</dbReference>
<dbReference type="EMBL" id="CP053073">
    <property type="protein sequence ID" value="QJR16557.1"/>
    <property type="molecule type" value="Genomic_DNA"/>
</dbReference>
<evidence type="ECO:0000256" key="24">
    <source>
        <dbReference type="PROSITE-ProRule" id="PRU00333"/>
    </source>
</evidence>
<evidence type="ECO:0000256" key="13">
    <source>
        <dbReference type="ARBA" id="ARBA00022723"/>
    </source>
</evidence>
<dbReference type="SMART" id="SM01018">
    <property type="entry name" value="B12-binding_2"/>
    <property type="match status" value="1"/>
</dbReference>
<name>A0A6M4HEV0_9PROT</name>
<evidence type="ECO:0000256" key="2">
    <source>
        <dbReference type="ARBA" id="ARBA00001947"/>
    </source>
</evidence>
<dbReference type="Gene3D" id="3.10.196.10">
    <property type="entry name" value="Vitamin B12-dependent methionine synthase, activation domain"/>
    <property type="match status" value="1"/>
</dbReference>
<dbReference type="InterPro" id="IPR003759">
    <property type="entry name" value="Cbl-bd_cap"/>
</dbReference>
<dbReference type="Gene3D" id="1.10.1240.10">
    <property type="entry name" value="Methionine synthase domain"/>
    <property type="match status" value="1"/>
</dbReference>
<reference evidence="30 31" key="1">
    <citation type="submission" date="2020-04" db="EMBL/GenBank/DDBJ databases">
        <title>Usitatibacter rugosus gen. nov., sp. nov. and Usitatibacter palustris sp. nov., novel members of Usitatibacteraceae fam. nov. within the order Nitrosomonadales isolated from soil.</title>
        <authorList>
            <person name="Huber K.J."/>
            <person name="Neumann-Schaal M."/>
            <person name="Geppert A."/>
            <person name="Luckner M."/>
            <person name="Wanner G."/>
            <person name="Overmann J."/>
        </authorList>
    </citation>
    <scope>NUCLEOTIDE SEQUENCE [LARGE SCALE GENOMIC DNA]</scope>
    <source>
        <strain evidence="30 31">Swamp67</strain>
    </source>
</reference>
<dbReference type="AlphaFoldDB" id="A0A6M4HEV0"/>
<evidence type="ECO:0000256" key="18">
    <source>
        <dbReference type="ARBA" id="ARBA00025552"/>
    </source>
</evidence>
<feature type="domain" description="B12-binding N-terminal" evidence="29">
    <location>
        <begin position="653"/>
        <end position="747"/>
    </location>
</feature>
<dbReference type="InterPro" id="IPR037010">
    <property type="entry name" value="VitB12-dep_Met_synth_activ_sf"/>
</dbReference>
<dbReference type="InterPro" id="IPR011822">
    <property type="entry name" value="MetH"/>
</dbReference>
<evidence type="ECO:0000256" key="11">
    <source>
        <dbReference type="ARBA" id="ARBA00022679"/>
    </source>
</evidence>
<dbReference type="GO" id="GO:0008705">
    <property type="term" value="F:methionine synthase activity"/>
    <property type="evidence" value="ECO:0007669"/>
    <property type="project" value="UniProtKB-UniRule"/>
</dbReference>
<proteinExistence type="inferred from homology"/>
<evidence type="ECO:0000259" key="25">
    <source>
        <dbReference type="PROSITE" id="PS50970"/>
    </source>
</evidence>
<evidence type="ECO:0000259" key="28">
    <source>
        <dbReference type="PROSITE" id="PS51332"/>
    </source>
</evidence>
<evidence type="ECO:0000256" key="21">
    <source>
        <dbReference type="PIRNR" id="PIRNR000381"/>
    </source>
</evidence>
<dbReference type="Pfam" id="PF02574">
    <property type="entry name" value="S-methyl_trans"/>
    <property type="match status" value="1"/>
</dbReference>
<dbReference type="SUPFAM" id="SSF52242">
    <property type="entry name" value="Cobalamin (vitamin B12)-binding domain"/>
    <property type="match status" value="1"/>
</dbReference>
<dbReference type="Gene3D" id="3.40.50.280">
    <property type="entry name" value="Cobalamin-binding domain"/>
    <property type="match status" value="1"/>
</dbReference>
<organism evidence="30 31">
    <name type="scientific">Usitatibacter palustris</name>
    <dbReference type="NCBI Taxonomy" id="2732487"/>
    <lineage>
        <taxon>Bacteria</taxon>
        <taxon>Pseudomonadati</taxon>
        <taxon>Pseudomonadota</taxon>
        <taxon>Betaproteobacteria</taxon>
        <taxon>Nitrosomonadales</taxon>
        <taxon>Usitatibacteraceae</taxon>
        <taxon>Usitatibacter</taxon>
    </lineage>
</organism>
<feature type="binding site" evidence="23">
    <location>
        <position position="1144"/>
    </location>
    <ligand>
        <name>S-adenosyl-L-methionine</name>
        <dbReference type="ChEBI" id="CHEBI:59789"/>
    </ligand>
</feature>
<evidence type="ECO:0000256" key="15">
    <source>
        <dbReference type="ARBA" id="ARBA00022833"/>
    </source>
</evidence>
<dbReference type="InterPro" id="IPR000489">
    <property type="entry name" value="Pterin-binding_dom"/>
</dbReference>
<dbReference type="SUPFAM" id="SSF82282">
    <property type="entry name" value="Homocysteine S-methyltransferase"/>
    <property type="match status" value="1"/>
</dbReference>
<keyword evidence="11 21" id="KW-0808">Transferase</keyword>
<evidence type="ECO:0000313" key="30">
    <source>
        <dbReference type="EMBL" id="QJR16557.1"/>
    </source>
</evidence>
<feature type="binding site" evidence="23">
    <location>
        <position position="868"/>
    </location>
    <ligand>
        <name>methylcob(III)alamin</name>
        <dbReference type="ChEBI" id="CHEBI:28115"/>
    </ligand>
</feature>
<dbReference type="NCBIfam" id="NF007024">
    <property type="entry name" value="PRK09490.1"/>
    <property type="match status" value="1"/>
</dbReference>
<feature type="binding site" evidence="22 24">
    <location>
        <position position="316"/>
    </location>
    <ligand>
        <name>Zn(2+)</name>
        <dbReference type="ChEBI" id="CHEBI:29105"/>
    </ligand>
</feature>
<dbReference type="EC" id="2.1.1.13" evidence="6 20"/>
<feature type="domain" description="Pterin-binding" evidence="26">
    <location>
        <begin position="362"/>
        <end position="623"/>
    </location>
</feature>
<dbReference type="Gene3D" id="3.20.20.20">
    <property type="entry name" value="Dihydropteroate synthase-like"/>
    <property type="match status" value="1"/>
</dbReference>
<dbReference type="InterPro" id="IPR003726">
    <property type="entry name" value="HCY_dom"/>
</dbReference>
<feature type="binding site" evidence="23">
    <location>
        <position position="697"/>
    </location>
    <ligand>
        <name>methylcob(III)alamin</name>
        <dbReference type="ChEBI" id="CHEBI:28115"/>
    </ligand>
</feature>
<comment type="domain">
    <text evidence="21">Modular enzyme with four functionally distinct domains. The isolated Hcy-binding domain catalyzes methyl transfer from free methylcobalamin to homocysteine. The Hcy-binding domain in association with the pterin-binding domain catalyzes the methylation of cob(I)alamin by methyltetrahydrofolate and the methylation of homocysteine. The B12-binding domain binds the cofactor. The AdoMet activation domain binds S-adenosyl-L-methionine. Under aerobic conditions cob(I)alamin can be converted to inactive cob(II)alamin. Reductive methylation by S-adenosyl-L-methionine and flavodoxin regenerates methylcobalamin.</text>
</comment>
<evidence type="ECO:0000256" key="14">
    <source>
        <dbReference type="ARBA" id="ARBA00022737"/>
    </source>
</evidence>
<feature type="domain" description="B12-binding" evidence="28">
    <location>
        <begin position="754"/>
        <end position="889"/>
    </location>
</feature>
<dbReference type="InParanoid" id="A0A6M4HEV0"/>
<dbReference type="InterPro" id="IPR033706">
    <property type="entry name" value="Met_synthase_B12-bd"/>
</dbReference>
<dbReference type="InterPro" id="IPR004223">
    <property type="entry name" value="VitB12-dep_Met_synth_activ_dom"/>
</dbReference>
<comment type="function">
    <text evidence="18 21">Catalyzes the transfer of a methyl group from methyl-cobalamin to homocysteine, yielding enzyme-bound cob(I)alamin and methionine. Subsequently, remethylates the cofactor using methyltetrahydrofolate.</text>
</comment>
<dbReference type="CDD" id="cd00740">
    <property type="entry name" value="MeTr"/>
    <property type="match status" value="1"/>
</dbReference>
<evidence type="ECO:0000256" key="16">
    <source>
        <dbReference type="ARBA" id="ARBA00023167"/>
    </source>
</evidence>
<evidence type="ECO:0000256" key="10">
    <source>
        <dbReference type="ARBA" id="ARBA00022628"/>
    </source>
</evidence>
<evidence type="ECO:0000256" key="20">
    <source>
        <dbReference type="NCBIfam" id="TIGR02082"/>
    </source>
</evidence>
<feature type="binding site" evidence="23">
    <location>
        <begin position="1199"/>
        <end position="1200"/>
    </location>
    <ligand>
        <name>S-adenosyl-L-methionine</name>
        <dbReference type="ChEBI" id="CHEBI:59789"/>
    </ligand>
</feature>
<dbReference type="RefSeq" id="WP_171164758.1">
    <property type="nucleotide sequence ID" value="NZ_CP053073.1"/>
</dbReference>
<protein>
    <recommendedName>
        <fullName evidence="7 20">Methionine synthase</fullName>
        <ecNumber evidence="6 20">2.1.1.13</ecNumber>
    </recommendedName>
    <alternativeName>
        <fullName evidence="19 21">5-methyltetrahydrofolate--homocysteine methyltransferase</fullName>
    </alternativeName>
</protein>
<evidence type="ECO:0000256" key="6">
    <source>
        <dbReference type="ARBA" id="ARBA00012032"/>
    </source>
</evidence>
<feature type="binding site" description="axial binding residue" evidence="22">
    <location>
        <position position="767"/>
    </location>
    <ligand>
        <name>methylcob(III)alamin</name>
        <dbReference type="ChEBI" id="CHEBI:28115"/>
    </ligand>
    <ligandPart>
        <name>Co</name>
        <dbReference type="ChEBI" id="CHEBI:27638"/>
    </ligandPart>
</feature>